<keyword evidence="5" id="KW-1185">Reference proteome</keyword>
<dbReference type="InParanoid" id="F0YR43"/>
<dbReference type="Pfam" id="PF00145">
    <property type="entry name" value="DNA_methylase"/>
    <property type="match status" value="1"/>
</dbReference>
<dbReference type="EMBL" id="GL833543">
    <property type="protein sequence ID" value="EGB02416.1"/>
    <property type="molecule type" value="Genomic_DNA"/>
</dbReference>
<keyword evidence="1" id="KW-0489">Methyltransferase</keyword>
<protein>
    <submittedName>
        <fullName evidence="4">Uncharacterized protein</fullName>
    </submittedName>
</protein>
<dbReference type="AlphaFoldDB" id="F0YR43"/>
<dbReference type="GO" id="GO:0008168">
    <property type="term" value="F:methyltransferase activity"/>
    <property type="evidence" value="ECO:0007669"/>
    <property type="project" value="UniProtKB-KW"/>
</dbReference>
<feature type="region of interest" description="Disordered" evidence="3">
    <location>
        <begin position="1"/>
        <end position="20"/>
    </location>
</feature>
<evidence type="ECO:0000256" key="3">
    <source>
        <dbReference type="SAM" id="MobiDB-lite"/>
    </source>
</evidence>
<dbReference type="GO" id="GO:0032259">
    <property type="term" value="P:methylation"/>
    <property type="evidence" value="ECO:0007669"/>
    <property type="project" value="UniProtKB-KW"/>
</dbReference>
<keyword evidence="2" id="KW-0808">Transferase</keyword>
<feature type="region of interest" description="Disordered" evidence="3">
    <location>
        <begin position="97"/>
        <end position="122"/>
    </location>
</feature>
<evidence type="ECO:0000256" key="2">
    <source>
        <dbReference type="ARBA" id="ARBA00022679"/>
    </source>
</evidence>
<dbReference type="InterPro" id="IPR001525">
    <property type="entry name" value="C5_MeTfrase"/>
</dbReference>
<organism evidence="5">
    <name type="scientific">Aureococcus anophagefferens</name>
    <name type="common">Harmful bloom alga</name>
    <dbReference type="NCBI Taxonomy" id="44056"/>
    <lineage>
        <taxon>Eukaryota</taxon>
        <taxon>Sar</taxon>
        <taxon>Stramenopiles</taxon>
        <taxon>Ochrophyta</taxon>
        <taxon>Pelagophyceae</taxon>
        <taxon>Pelagomonadales</taxon>
        <taxon>Pelagomonadaceae</taxon>
        <taxon>Aureococcus</taxon>
    </lineage>
</organism>
<evidence type="ECO:0000313" key="4">
    <source>
        <dbReference type="EMBL" id="EGB02416.1"/>
    </source>
</evidence>
<sequence>MYRNVPKLKSASVTDVSSPSKMKGLTNWVRIQRQRNGLKTIPTSSPKDFSHLVDLKTGVEIPRTALQQEEHVLKYCQVLAKTGSSALLCMGAIGQQADNQPEEPQHGESQNPAPINGQDCDTTTELNKEQTIVRVCLIGPGLCTEGTDGFSNMPIKIVSFIEVGKNFEHAKETFPDAQALNDIRKVNEDIEQDKLNIVEFDLLVCSFPCYKNTQLRDENGGSYHPSGDLFTEEQMKFISLIKPKHVLNEMTPTRVDYYQEHDAVVKELRAMNYFVETDQVDCCTLGDLQSRFRWFALASTSPIKSFDVCKDSGMSCFPKGLDQILQDEDTIPGSLY</sequence>
<dbReference type="SUPFAM" id="SSF53335">
    <property type="entry name" value="S-adenosyl-L-methionine-dependent methyltransferases"/>
    <property type="match status" value="1"/>
</dbReference>
<evidence type="ECO:0000256" key="1">
    <source>
        <dbReference type="ARBA" id="ARBA00022603"/>
    </source>
</evidence>
<dbReference type="KEGG" id="aaf:AURANDRAFT_68904"/>
<reference evidence="4 5" key="1">
    <citation type="journal article" date="2011" name="Proc. Natl. Acad. Sci. U.S.A.">
        <title>Niche of harmful alga Aureococcus anophagefferens revealed through ecogenomics.</title>
        <authorList>
            <person name="Gobler C.J."/>
            <person name="Berry D.L."/>
            <person name="Dyhrman S.T."/>
            <person name="Wilhelm S.W."/>
            <person name="Salamov A."/>
            <person name="Lobanov A.V."/>
            <person name="Zhang Y."/>
            <person name="Collier J.L."/>
            <person name="Wurch L.L."/>
            <person name="Kustka A.B."/>
            <person name="Dill B.D."/>
            <person name="Shah M."/>
            <person name="VerBerkmoes N.C."/>
            <person name="Kuo A."/>
            <person name="Terry A."/>
            <person name="Pangilinan J."/>
            <person name="Lindquist E.A."/>
            <person name="Lucas S."/>
            <person name="Paulsen I.T."/>
            <person name="Hattenrath-Lehmann T.K."/>
            <person name="Talmage S.C."/>
            <person name="Walker E.A."/>
            <person name="Koch F."/>
            <person name="Burson A.M."/>
            <person name="Marcoval M.A."/>
            <person name="Tang Y.Z."/>
            <person name="Lecleir G.R."/>
            <person name="Coyne K.J."/>
            <person name="Berg G.M."/>
            <person name="Bertrand E.M."/>
            <person name="Saito M.A."/>
            <person name="Gladyshev V.N."/>
            <person name="Grigoriev I.V."/>
        </authorList>
    </citation>
    <scope>NUCLEOTIDE SEQUENCE [LARGE SCALE GENOMIC DNA]</scope>
    <source>
        <strain evidence="5">CCMP 1984</strain>
    </source>
</reference>
<dbReference type="RefSeq" id="XP_009042884.1">
    <property type="nucleotide sequence ID" value="XM_009044636.1"/>
</dbReference>
<gene>
    <name evidence="4" type="ORF">AURANDRAFT_68904</name>
</gene>
<feature type="non-terminal residue" evidence="4">
    <location>
        <position position="336"/>
    </location>
</feature>
<feature type="compositionally biased region" description="Polar residues" evidence="3">
    <location>
        <begin position="11"/>
        <end position="20"/>
    </location>
</feature>
<dbReference type="InterPro" id="IPR029063">
    <property type="entry name" value="SAM-dependent_MTases_sf"/>
</dbReference>
<evidence type="ECO:0000313" key="5">
    <source>
        <dbReference type="Proteomes" id="UP000002729"/>
    </source>
</evidence>
<proteinExistence type="predicted"/>
<dbReference type="GeneID" id="20227104"/>
<dbReference type="Proteomes" id="UP000002729">
    <property type="component" value="Unassembled WGS sequence"/>
</dbReference>
<feature type="compositionally biased region" description="Polar residues" evidence="3">
    <location>
        <begin position="107"/>
        <end position="122"/>
    </location>
</feature>
<accession>F0YR43</accession>
<name>F0YR43_AURAN</name>
<dbReference type="Gene3D" id="3.40.50.150">
    <property type="entry name" value="Vaccinia Virus protein VP39"/>
    <property type="match status" value="1"/>
</dbReference>